<dbReference type="AlphaFoldDB" id="A0A0C2SL40"/>
<gene>
    <name evidence="7" type="ORF">M378DRAFT_179064</name>
</gene>
<dbReference type="PANTHER" id="PTHR13789:SF147">
    <property type="entry name" value="PUTATIVE (AFU_ORTHOLOGUE AFUA_2G01950)-RELATED"/>
    <property type="match status" value="1"/>
</dbReference>
<dbReference type="PRINTS" id="PR00420">
    <property type="entry name" value="RNGMNOXGNASE"/>
</dbReference>
<keyword evidence="5" id="KW-0503">Monooxygenase</keyword>
<evidence type="ECO:0000256" key="3">
    <source>
        <dbReference type="ARBA" id="ARBA00022827"/>
    </source>
</evidence>
<evidence type="ECO:0000256" key="1">
    <source>
        <dbReference type="ARBA" id="ARBA00007992"/>
    </source>
</evidence>
<protein>
    <recommendedName>
        <fullName evidence="6">FAD-binding domain-containing protein</fullName>
    </recommendedName>
</protein>
<evidence type="ECO:0000256" key="2">
    <source>
        <dbReference type="ARBA" id="ARBA00022630"/>
    </source>
</evidence>
<sequence length="483" mass="53334">MLAALAKLLSALRAYIAYFFRPRPIDQQKTEKPASSAPGYEREASCKLDVIIVGCGLSGLVAGYCLGKAGHRVTIVEAAETLGEIGAGLQVGPNLSRLLIRWGLREKLDTLAVQPESISFRRYDNGERIGMDIYGAKIEKEYGVPHYQAHRADLHQMLCDIALPLVDLKLNSRVVSVSPDPPTPYVILQSGEVVYGDVIIGGDGVKSVVRTCLVDGPDSPTPTGDAAFRATISTEGFENDPDLKELLDHPECTIWMGPNQHAVGYNLRGNKIFNLVMLHPDTESTESWSAPGDVSEMYKLYEGWDPRLRKMQAKVTSVLKSRLMVRQPLKTWVHSSGRAALMGDACHPMLPYRGQGAAMAIEDAAVLGNLLSRITEKSQIPAILKAYESLRYDRATAAQLTSHSLRYVFHHPDGTEQQARDAAMRQAMELTLKEARGEEIPREAYGNNPNAWIDKAKKDMILNYDADQAVEDWWKEHGASIIP</sequence>
<dbReference type="GO" id="GO:0071949">
    <property type="term" value="F:FAD binding"/>
    <property type="evidence" value="ECO:0007669"/>
    <property type="project" value="InterPro"/>
</dbReference>
<keyword evidence="4" id="KW-0560">Oxidoreductase</keyword>
<dbReference type="EMBL" id="KN818254">
    <property type="protein sequence ID" value="KIL63930.1"/>
    <property type="molecule type" value="Genomic_DNA"/>
</dbReference>
<dbReference type="STRING" id="946122.A0A0C2SL40"/>
<accession>A0A0C2SL40</accession>
<evidence type="ECO:0000313" key="7">
    <source>
        <dbReference type="EMBL" id="KIL63930.1"/>
    </source>
</evidence>
<name>A0A0C2SL40_AMAMK</name>
<dbReference type="SUPFAM" id="SSF54373">
    <property type="entry name" value="FAD-linked reductases, C-terminal domain"/>
    <property type="match status" value="1"/>
</dbReference>
<dbReference type="InParanoid" id="A0A0C2SL40"/>
<evidence type="ECO:0000256" key="5">
    <source>
        <dbReference type="ARBA" id="ARBA00023033"/>
    </source>
</evidence>
<dbReference type="SUPFAM" id="SSF51905">
    <property type="entry name" value="FAD/NAD(P)-binding domain"/>
    <property type="match status" value="1"/>
</dbReference>
<dbReference type="Pfam" id="PF01494">
    <property type="entry name" value="FAD_binding_3"/>
    <property type="match status" value="1"/>
</dbReference>
<dbReference type="HOGENOM" id="CLU_009665_19_3_1"/>
<comment type="similarity">
    <text evidence="1">Belongs to the paxM FAD-dependent monooxygenase family.</text>
</comment>
<dbReference type="PANTHER" id="PTHR13789">
    <property type="entry name" value="MONOOXYGENASE"/>
    <property type="match status" value="1"/>
</dbReference>
<organism evidence="7 8">
    <name type="scientific">Amanita muscaria (strain Koide BX008)</name>
    <dbReference type="NCBI Taxonomy" id="946122"/>
    <lineage>
        <taxon>Eukaryota</taxon>
        <taxon>Fungi</taxon>
        <taxon>Dikarya</taxon>
        <taxon>Basidiomycota</taxon>
        <taxon>Agaricomycotina</taxon>
        <taxon>Agaricomycetes</taxon>
        <taxon>Agaricomycetidae</taxon>
        <taxon>Agaricales</taxon>
        <taxon>Pluteineae</taxon>
        <taxon>Amanitaceae</taxon>
        <taxon>Amanita</taxon>
    </lineage>
</organism>
<evidence type="ECO:0000256" key="4">
    <source>
        <dbReference type="ARBA" id="ARBA00023002"/>
    </source>
</evidence>
<evidence type="ECO:0000313" key="8">
    <source>
        <dbReference type="Proteomes" id="UP000054549"/>
    </source>
</evidence>
<dbReference type="GO" id="GO:0004497">
    <property type="term" value="F:monooxygenase activity"/>
    <property type="evidence" value="ECO:0007669"/>
    <property type="project" value="UniProtKB-KW"/>
</dbReference>
<reference evidence="7 8" key="1">
    <citation type="submission" date="2014-04" db="EMBL/GenBank/DDBJ databases">
        <title>Evolutionary Origins and Diversification of the Mycorrhizal Mutualists.</title>
        <authorList>
            <consortium name="DOE Joint Genome Institute"/>
            <consortium name="Mycorrhizal Genomics Consortium"/>
            <person name="Kohler A."/>
            <person name="Kuo A."/>
            <person name="Nagy L.G."/>
            <person name="Floudas D."/>
            <person name="Copeland A."/>
            <person name="Barry K.W."/>
            <person name="Cichocki N."/>
            <person name="Veneault-Fourrey C."/>
            <person name="LaButti K."/>
            <person name="Lindquist E.A."/>
            <person name="Lipzen A."/>
            <person name="Lundell T."/>
            <person name="Morin E."/>
            <person name="Murat C."/>
            <person name="Riley R."/>
            <person name="Ohm R."/>
            <person name="Sun H."/>
            <person name="Tunlid A."/>
            <person name="Henrissat B."/>
            <person name="Grigoriev I.V."/>
            <person name="Hibbett D.S."/>
            <person name="Martin F."/>
        </authorList>
    </citation>
    <scope>NUCLEOTIDE SEQUENCE [LARGE SCALE GENOMIC DNA]</scope>
    <source>
        <strain evidence="7 8">Koide BX008</strain>
    </source>
</reference>
<proteinExistence type="inferred from homology"/>
<dbReference type="Gene3D" id="3.50.50.60">
    <property type="entry name" value="FAD/NAD(P)-binding domain"/>
    <property type="match status" value="1"/>
</dbReference>
<keyword evidence="2" id="KW-0285">Flavoprotein</keyword>
<dbReference type="InterPro" id="IPR002938">
    <property type="entry name" value="FAD-bd"/>
</dbReference>
<dbReference type="Proteomes" id="UP000054549">
    <property type="component" value="Unassembled WGS sequence"/>
</dbReference>
<keyword evidence="3" id="KW-0274">FAD</keyword>
<evidence type="ECO:0000259" key="6">
    <source>
        <dbReference type="Pfam" id="PF01494"/>
    </source>
</evidence>
<dbReference type="FunFam" id="3.50.50.60:FF:000115">
    <property type="entry name" value="Salicylate hydroxylase, putative"/>
    <property type="match status" value="1"/>
</dbReference>
<feature type="domain" description="FAD-binding" evidence="6">
    <location>
        <begin position="48"/>
        <end position="398"/>
    </location>
</feature>
<dbReference type="InterPro" id="IPR050493">
    <property type="entry name" value="FAD-dep_Monooxygenase_BioMet"/>
</dbReference>
<keyword evidence="8" id="KW-1185">Reference proteome</keyword>
<dbReference type="OrthoDB" id="1878542at2759"/>
<dbReference type="InterPro" id="IPR036188">
    <property type="entry name" value="FAD/NAD-bd_sf"/>
</dbReference>